<comment type="caution">
    <text evidence="7">The sequence shown here is derived from an EMBL/GenBank/DDBJ whole genome shotgun (WGS) entry which is preliminary data.</text>
</comment>
<feature type="domain" description="FtsK" evidence="6">
    <location>
        <begin position="764"/>
        <end position="960"/>
    </location>
</feature>
<keyword evidence="4" id="KW-0175">Coiled coil</keyword>
<proteinExistence type="predicted"/>
<dbReference type="SUPFAM" id="SSF52540">
    <property type="entry name" value="P-loop containing nucleoside triphosphate hydrolases"/>
    <property type="match status" value="1"/>
</dbReference>
<evidence type="ECO:0000313" key="8">
    <source>
        <dbReference type="Proteomes" id="UP000315471"/>
    </source>
</evidence>
<keyword evidence="8" id="KW-1185">Reference proteome</keyword>
<keyword evidence="5" id="KW-0812">Transmembrane</keyword>
<feature type="transmembrane region" description="Helical" evidence="5">
    <location>
        <begin position="227"/>
        <end position="247"/>
    </location>
</feature>
<feature type="transmembrane region" description="Helical" evidence="5">
    <location>
        <begin position="253"/>
        <end position="274"/>
    </location>
</feature>
<dbReference type="InterPro" id="IPR002543">
    <property type="entry name" value="FtsK_dom"/>
</dbReference>
<dbReference type="GO" id="GO:0005524">
    <property type="term" value="F:ATP binding"/>
    <property type="evidence" value="ECO:0007669"/>
    <property type="project" value="UniProtKB-UniRule"/>
</dbReference>
<evidence type="ECO:0000256" key="3">
    <source>
        <dbReference type="PROSITE-ProRule" id="PRU00289"/>
    </source>
</evidence>
<evidence type="ECO:0000256" key="5">
    <source>
        <dbReference type="SAM" id="Phobius"/>
    </source>
</evidence>
<keyword evidence="5" id="KW-1133">Transmembrane helix</keyword>
<dbReference type="EMBL" id="SJPY01000004">
    <property type="protein sequence ID" value="TWU41211.1"/>
    <property type="molecule type" value="Genomic_DNA"/>
</dbReference>
<dbReference type="Proteomes" id="UP000315471">
    <property type="component" value="Unassembled WGS sequence"/>
</dbReference>
<name>A0A5C6E0N4_9BACT</name>
<evidence type="ECO:0000256" key="4">
    <source>
        <dbReference type="SAM" id="Coils"/>
    </source>
</evidence>
<sequence>MKDASVSPAGLLDPARQTRLLDALRQRFESSVAEHRALIADHARASKREAEEFQSIQTAKKNDCRLLRRSTLSVWDESEEQLVSEYETFAIENRKQQSELLAHFRRKAVKEKEAIEQKVISRCQAIGHQYEKQKHRPIETRDREIQKIDDSLQSIYSTVSEARELTIARLDHLPQSDPSVTPEGEQPMTLPKSVDEAIEQIASTTKRCRNIVDEMRRGAISKLIDSYLLPIVALVFCVLWSLGVYFFVQDKKILWVLTGFTMIAVLGFVAYLLLMWPVKKQTRRLYPVAEWLLAEAGKNADRAKAISTKIAKDASAELVKKRDTHLAAAAQWKNEQLTQLEAELEKQRDQQRTALDQSLAEKDQWFKSHYAQLAETMRVKAEAVAAEITHSLASTEQMISEKRTRLAESRWQERRRLMQRLEQGVRRGLARISKATESVEHRFPAWQNVLASPLPVDLNRIDYVPVGTLSVGSSLDEVLNEPNIDNDSVLDSISDLSIPDSLPLVLHRRLHSGLVITAPPSQLDSAIDLAHQVLWRLLAGAPPSRCKLTLLDPLGRGQNFTGFMALADHDPSIVGHRVWTSDAQINERLAELSHHVEDVLQVSLRDRFERIEDYNELAGSMAEPYRAVAAIGFPEGVSRDAYKHLLALIESGLRCGIYSILVCDSSKPWPSDMPMPKSNKILQIDIDSSGRFHVEKAGLSELAFRPCEPPTDRMRSPLVEKIGLAAVAASRVEIPLGSILKEEDAASGSTSDGIAIAVGSQGANRSMCLDLGEGVRQHVLIAGKTGSGKSTLLHAIITSGAYRYTPDELQFYLLDFKKGVEFKPYADASFPHARVIGIESEREFGRSVLQRLDGELQLRGEQFRAAGVQELGEYRRASGNAMPRIMLVVDEFQELFMRDDRLAGDCAMLLDRLVRQGRSFGMHVVLSSQSLAGAYSLPRATLGQMAVRIAMQCSESDAALILADDNTAARLIARPGEAIYNDAGGLIEGNQPFQVAWLSSAEHRELLASIADRDAEYVKSLPPAVVFEGNRPCRWTPALAKAIYPANLSQDKSLYGLLGEAVEIGPPVAIRLTRDTGRNVLIIAPPESRSSVIATCIAGFQHSDPRLELVYYDGNRVDEGETLRPWLDECGIDFKSIKMRDSEAELVRISERVKSRMDDEADHSPLVLVIDPLERFRDLRQEESFNFSLDAAAGSVSGAAALQQVLRDGPAVNVFCIVVCGSTETLSRWLPRANQHDLELRILGRMNASDSSLLIDTPIAAELSAATMLSYDDTDGRIAKFRQCDLPDAKVVRQWLENR</sequence>
<evidence type="ECO:0000256" key="2">
    <source>
        <dbReference type="ARBA" id="ARBA00022840"/>
    </source>
</evidence>
<evidence type="ECO:0000313" key="7">
    <source>
        <dbReference type="EMBL" id="TWU41211.1"/>
    </source>
</evidence>
<dbReference type="GO" id="GO:0003677">
    <property type="term" value="F:DNA binding"/>
    <property type="evidence" value="ECO:0007669"/>
    <property type="project" value="InterPro"/>
</dbReference>
<organism evidence="7 8">
    <name type="scientific">Novipirellula aureliae</name>
    <dbReference type="NCBI Taxonomy" id="2527966"/>
    <lineage>
        <taxon>Bacteria</taxon>
        <taxon>Pseudomonadati</taxon>
        <taxon>Planctomycetota</taxon>
        <taxon>Planctomycetia</taxon>
        <taxon>Pirellulales</taxon>
        <taxon>Pirellulaceae</taxon>
        <taxon>Novipirellula</taxon>
    </lineage>
</organism>
<dbReference type="InterPro" id="IPR027417">
    <property type="entry name" value="P-loop_NTPase"/>
</dbReference>
<dbReference type="OrthoDB" id="9807790at2"/>
<accession>A0A5C6E0N4</accession>
<dbReference type="PANTHER" id="PTHR22683">
    <property type="entry name" value="SPORULATION PROTEIN RELATED"/>
    <property type="match status" value="1"/>
</dbReference>
<feature type="binding site" evidence="3">
    <location>
        <begin position="783"/>
        <end position="790"/>
    </location>
    <ligand>
        <name>ATP</name>
        <dbReference type="ChEBI" id="CHEBI:30616"/>
    </ligand>
</feature>
<evidence type="ECO:0000256" key="1">
    <source>
        <dbReference type="ARBA" id="ARBA00022741"/>
    </source>
</evidence>
<dbReference type="InterPro" id="IPR050206">
    <property type="entry name" value="FtsK/SpoIIIE/SftA"/>
</dbReference>
<protein>
    <submittedName>
        <fullName evidence="7">FtsK-like domain-containing protein</fullName>
    </submittedName>
</protein>
<keyword evidence="1 3" id="KW-0547">Nucleotide-binding</keyword>
<dbReference type="Gene3D" id="3.40.50.300">
    <property type="entry name" value="P-loop containing nucleotide triphosphate hydrolases"/>
    <property type="match status" value="3"/>
</dbReference>
<feature type="coiled-coil region" evidence="4">
    <location>
        <begin position="327"/>
        <end position="361"/>
    </location>
</feature>
<gene>
    <name evidence="7" type="ORF">Q31b_26500</name>
</gene>
<dbReference type="PANTHER" id="PTHR22683:SF41">
    <property type="entry name" value="DNA TRANSLOCASE FTSK"/>
    <property type="match status" value="1"/>
</dbReference>
<evidence type="ECO:0000259" key="6">
    <source>
        <dbReference type="PROSITE" id="PS50901"/>
    </source>
</evidence>
<keyword evidence="2 3" id="KW-0067">ATP-binding</keyword>
<dbReference type="PROSITE" id="PS50901">
    <property type="entry name" value="FTSK"/>
    <property type="match status" value="1"/>
</dbReference>
<dbReference type="Pfam" id="PF01580">
    <property type="entry name" value="FtsK_SpoIIIE"/>
    <property type="match status" value="1"/>
</dbReference>
<reference evidence="7 8" key="1">
    <citation type="submission" date="2019-02" db="EMBL/GenBank/DDBJ databases">
        <title>Deep-cultivation of Planctomycetes and their phenomic and genomic characterization uncovers novel biology.</title>
        <authorList>
            <person name="Wiegand S."/>
            <person name="Jogler M."/>
            <person name="Boedeker C."/>
            <person name="Pinto D."/>
            <person name="Vollmers J."/>
            <person name="Rivas-Marin E."/>
            <person name="Kohn T."/>
            <person name="Peeters S.H."/>
            <person name="Heuer A."/>
            <person name="Rast P."/>
            <person name="Oberbeckmann S."/>
            <person name="Bunk B."/>
            <person name="Jeske O."/>
            <person name="Meyerdierks A."/>
            <person name="Storesund J.E."/>
            <person name="Kallscheuer N."/>
            <person name="Luecker S."/>
            <person name="Lage O.M."/>
            <person name="Pohl T."/>
            <person name="Merkel B.J."/>
            <person name="Hornburger P."/>
            <person name="Mueller R.-W."/>
            <person name="Bruemmer F."/>
            <person name="Labrenz M."/>
            <person name="Spormann A.M."/>
            <person name="Op Den Camp H."/>
            <person name="Overmann J."/>
            <person name="Amann R."/>
            <person name="Jetten M.S.M."/>
            <person name="Mascher T."/>
            <person name="Medema M.H."/>
            <person name="Devos D.P."/>
            <person name="Kaster A.-K."/>
            <person name="Ovreas L."/>
            <person name="Rohde M."/>
            <person name="Galperin M.Y."/>
            <person name="Jogler C."/>
        </authorList>
    </citation>
    <scope>NUCLEOTIDE SEQUENCE [LARGE SCALE GENOMIC DNA]</scope>
    <source>
        <strain evidence="7 8">Q31b</strain>
    </source>
</reference>
<keyword evidence="5" id="KW-0472">Membrane</keyword>